<organism evidence="3 4">
    <name type="scientific">Cohnella boryungensis</name>
    <dbReference type="NCBI Taxonomy" id="768479"/>
    <lineage>
        <taxon>Bacteria</taxon>
        <taxon>Bacillati</taxon>
        <taxon>Bacillota</taxon>
        <taxon>Bacilli</taxon>
        <taxon>Bacillales</taxon>
        <taxon>Paenibacillaceae</taxon>
        <taxon>Cohnella</taxon>
    </lineage>
</organism>
<dbReference type="Proteomes" id="UP001595755">
    <property type="component" value="Unassembled WGS sequence"/>
</dbReference>
<dbReference type="SUPFAM" id="SSF52833">
    <property type="entry name" value="Thioredoxin-like"/>
    <property type="match status" value="1"/>
</dbReference>
<feature type="domain" description="Thioredoxin" evidence="2">
    <location>
        <begin position="43"/>
        <end position="179"/>
    </location>
</feature>
<keyword evidence="4" id="KW-1185">Reference proteome</keyword>
<dbReference type="InterPro" id="IPR000866">
    <property type="entry name" value="AhpC/TSA"/>
</dbReference>
<name>A0ABV8SAR6_9BACL</name>
<evidence type="ECO:0000259" key="2">
    <source>
        <dbReference type="PROSITE" id="PS51352"/>
    </source>
</evidence>
<accession>A0ABV8SAR6</accession>
<dbReference type="Pfam" id="PF00578">
    <property type="entry name" value="AhpC-TSA"/>
    <property type="match status" value="1"/>
</dbReference>
<comment type="caution">
    <text evidence="3">The sequence shown here is derived from an EMBL/GenBank/DDBJ whole genome shotgun (WGS) entry which is preliminary data.</text>
</comment>
<evidence type="ECO:0000256" key="1">
    <source>
        <dbReference type="ARBA" id="ARBA00023157"/>
    </source>
</evidence>
<dbReference type="PANTHER" id="PTHR42852:SF13">
    <property type="entry name" value="PROTEIN DIPZ"/>
    <property type="match status" value="1"/>
</dbReference>
<dbReference type="CDD" id="cd02966">
    <property type="entry name" value="TlpA_like_family"/>
    <property type="match status" value="1"/>
</dbReference>
<dbReference type="Gene3D" id="3.40.30.10">
    <property type="entry name" value="Glutaredoxin"/>
    <property type="match status" value="1"/>
</dbReference>
<protein>
    <submittedName>
        <fullName evidence="3">TlpA family protein disulfide reductase</fullName>
    </submittedName>
</protein>
<evidence type="ECO:0000313" key="4">
    <source>
        <dbReference type="Proteomes" id="UP001595755"/>
    </source>
</evidence>
<reference evidence="4" key="1">
    <citation type="journal article" date="2019" name="Int. J. Syst. Evol. Microbiol.">
        <title>The Global Catalogue of Microorganisms (GCM) 10K type strain sequencing project: providing services to taxonomists for standard genome sequencing and annotation.</title>
        <authorList>
            <consortium name="The Broad Institute Genomics Platform"/>
            <consortium name="The Broad Institute Genome Sequencing Center for Infectious Disease"/>
            <person name="Wu L."/>
            <person name="Ma J."/>
        </authorList>
    </citation>
    <scope>NUCLEOTIDE SEQUENCE [LARGE SCALE GENOMIC DNA]</scope>
    <source>
        <strain evidence="4">CGMCC 4.1641</strain>
    </source>
</reference>
<proteinExistence type="predicted"/>
<dbReference type="PROSITE" id="PS51352">
    <property type="entry name" value="THIOREDOXIN_2"/>
    <property type="match status" value="1"/>
</dbReference>
<dbReference type="RefSeq" id="WP_204605955.1">
    <property type="nucleotide sequence ID" value="NZ_JBHSED010000025.1"/>
</dbReference>
<dbReference type="EMBL" id="JBHSED010000025">
    <property type="protein sequence ID" value="MFC4304477.1"/>
    <property type="molecule type" value="Genomic_DNA"/>
</dbReference>
<dbReference type="InterPro" id="IPR036249">
    <property type="entry name" value="Thioredoxin-like_sf"/>
</dbReference>
<keyword evidence="1" id="KW-1015">Disulfide bond</keyword>
<dbReference type="InterPro" id="IPR013766">
    <property type="entry name" value="Thioredoxin_domain"/>
</dbReference>
<dbReference type="PANTHER" id="PTHR42852">
    <property type="entry name" value="THIOL:DISULFIDE INTERCHANGE PROTEIN DSBE"/>
    <property type="match status" value="1"/>
</dbReference>
<gene>
    <name evidence="3" type="ORF">ACFO1S_13700</name>
</gene>
<evidence type="ECO:0000313" key="3">
    <source>
        <dbReference type="EMBL" id="MFC4304477.1"/>
    </source>
</evidence>
<sequence length="181" mass="19772">MKREGHSFKRRLTAFLVVLALAGLISVLATTLLSDRDTRSDGFALGEEAPPIQGVDTAGQRIALQDYRGQAVVVNFWASWCKPCVQEMPLIDEAYREGKFKLISVNAGESKGTVNEYLREHGISFPVLIDATGQASDRYRVVGLPATFVIDEQGRLSRMGVGELTDREQLDALLSGAGEES</sequence>
<dbReference type="InterPro" id="IPR050553">
    <property type="entry name" value="Thioredoxin_ResA/DsbE_sf"/>
</dbReference>